<evidence type="ECO:0000256" key="5">
    <source>
        <dbReference type="ARBA" id="ARBA00022801"/>
    </source>
</evidence>
<gene>
    <name evidence="7" type="ORF">EOD73_00375</name>
</gene>
<dbReference type="EC" id="3.4.14.-" evidence="6"/>
<dbReference type="RefSeq" id="WP_127679772.1">
    <property type="nucleotide sequence ID" value="NZ_SACM01000001.1"/>
</dbReference>
<dbReference type="OrthoDB" id="9805367at2"/>
<evidence type="ECO:0000313" key="8">
    <source>
        <dbReference type="Proteomes" id="UP000288587"/>
    </source>
</evidence>
<dbReference type="GO" id="GO:0006508">
    <property type="term" value="P:proteolysis"/>
    <property type="evidence" value="ECO:0007669"/>
    <property type="project" value="UniProtKB-KW"/>
</dbReference>
<evidence type="ECO:0000313" key="7">
    <source>
        <dbReference type="EMBL" id="RVT87522.1"/>
    </source>
</evidence>
<keyword evidence="5 6" id="KW-0378">Hydrolase</keyword>
<proteinExistence type="inferred from homology"/>
<accession>A0A437LQ39</accession>
<dbReference type="PANTHER" id="PTHR38469:SF1">
    <property type="entry name" value="PERIPLASMIC PEPTIDASE SUBFAMILY S1B"/>
    <property type="match status" value="1"/>
</dbReference>
<keyword evidence="3 6" id="KW-0645">Protease</keyword>
<keyword evidence="2 6" id="KW-0031">Aminopeptidase</keyword>
<keyword evidence="4 6" id="KW-0732">Signal</keyword>
<dbReference type="InterPro" id="IPR043504">
    <property type="entry name" value="Peptidase_S1_PA_chymotrypsin"/>
</dbReference>
<evidence type="ECO:0000256" key="6">
    <source>
        <dbReference type="RuleBase" id="RU366067"/>
    </source>
</evidence>
<dbReference type="SUPFAM" id="SSF50494">
    <property type="entry name" value="Trypsin-like serine proteases"/>
    <property type="match status" value="1"/>
</dbReference>
<organism evidence="7 8">
    <name type="scientific">Inhella crocodyli</name>
    <dbReference type="NCBI Taxonomy" id="2499851"/>
    <lineage>
        <taxon>Bacteria</taxon>
        <taxon>Pseudomonadati</taxon>
        <taxon>Pseudomonadota</taxon>
        <taxon>Betaproteobacteria</taxon>
        <taxon>Burkholderiales</taxon>
        <taxon>Sphaerotilaceae</taxon>
        <taxon>Inhella</taxon>
    </lineage>
</organism>
<name>A0A437LQ39_9BURK</name>
<evidence type="ECO:0000256" key="3">
    <source>
        <dbReference type="ARBA" id="ARBA00022670"/>
    </source>
</evidence>
<dbReference type="PANTHER" id="PTHR38469">
    <property type="entry name" value="PERIPLASMIC PEPTIDASE SUBFAMILY S1B"/>
    <property type="match status" value="1"/>
</dbReference>
<dbReference type="EMBL" id="SACM01000001">
    <property type="protein sequence ID" value="RVT87522.1"/>
    <property type="molecule type" value="Genomic_DNA"/>
</dbReference>
<keyword evidence="8" id="KW-1185">Reference proteome</keyword>
<dbReference type="GO" id="GO:0008239">
    <property type="term" value="F:dipeptidyl-peptidase activity"/>
    <property type="evidence" value="ECO:0007669"/>
    <property type="project" value="UniProtKB-UniRule"/>
</dbReference>
<dbReference type="Pfam" id="PF10459">
    <property type="entry name" value="Peptidase_S46"/>
    <property type="match status" value="1"/>
</dbReference>
<evidence type="ECO:0000256" key="2">
    <source>
        <dbReference type="ARBA" id="ARBA00022438"/>
    </source>
</evidence>
<dbReference type="InterPro" id="IPR009003">
    <property type="entry name" value="Peptidase_S1_PA"/>
</dbReference>
<dbReference type="GO" id="GO:0043171">
    <property type="term" value="P:peptide catabolic process"/>
    <property type="evidence" value="ECO:0007669"/>
    <property type="project" value="UniProtKB-UniRule"/>
</dbReference>
<comment type="function">
    <text evidence="6">Catalyzes the removal of dipeptides from the N-terminus of oligopeptides.</text>
</comment>
<protein>
    <recommendedName>
        <fullName evidence="6">Dipeptidyl-peptidase</fullName>
        <ecNumber evidence="6">3.4.14.-</ecNumber>
    </recommendedName>
</protein>
<dbReference type="Proteomes" id="UP000288587">
    <property type="component" value="Unassembled WGS sequence"/>
</dbReference>
<feature type="signal peptide" evidence="6">
    <location>
        <begin position="1"/>
        <end position="22"/>
    </location>
</feature>
<dbReference type="AlphaFoldDB" id="A0A437LQ39"/>
<evidence type="ECO:0000256" key="4">
    <source>
        <dbReference type="ARBA" id="ARBA00022729"/>
    </source>
</evidence>
<comment type="caution">
    <text evidence="7">The sequence shown here is derived from an EMBL/GenBank/DDBJ whole genome shotgun (WGS) entry which is preliminary data.</text>
</comment>
<feature type="chain" id="PRO_5023069989" description="Dipeptidyl-peptidase" evidence="6">
    <location>
        <begin position="23"/>
        <end position="675"/>
    </location>
</feature>
<sequence length="675" mass="73397">MRPLPSLALAVAGALVGAPAPAAEGMWPLNLLPQAALEAHGLKPDVARLQAVSVNVGGASGSFVSPHGLVLTNHHVISECLDHLSTPARPLQSTGFVAAKPAQALRCPGLVAKVLQGIDDVTDQIPADNAGRKAAIDRLTGADCPKGEVCELVPLYGGALHHRYRHRTWNDVRLVMAPEAQAANFGGDDDNFAYPRFAFDFALLRVYEPNGQPHRPAHWLRPARHDLKLNDAVMVPGHPYVTERQKTLAQLEAERDLHTPLWIDRAAQELEALRAYAQTSPDAQRQTMDMVLNLENGLKVIRGELAALRTPALMQRLRDEESAIRRVAGSQAPWEAVAQAEAAAMRLAPLRTALQAPGGSLLGQVLQVLAVRAERHRPAEERLEGFHDREAEQQAEELGADRPVHLGVEQVRLTQYIAWMQAHLGGEHPWVRTALAGQPDAAAAARHWLAGTVLTDLAQRRALLTLDDDALARHPDRLVQLARALHPDLHRLRHEWETQVRQPRLAQARALAQARWQAQGRGAPPDATGTLRLSFGRVAEQDLGGLRQPWFSTVGGLWARADGFGHQAPFDLAPRLAAARPRLDDRTPLNFISTPDIVGGNSGSPILNAAGDWVGVVFDGNLDSLASAYVFDEARTRTVSVSLAAIRLALREVYPAQHLADEMGLGKSGLRQSRP</sequence>
<dbReference type="InterPro" id="IPR019500">
    <property type="entry name" value="Pep_S46"/>
</dbReference>
<comment type="similarity">
    <text evidence="1 6">Belongs to the peptidase S46 family.</text>
</comment>
<keyword evidence="6" id="KW-0720">Serine protease</keyword>
<reference evidence="7 8" key="1">
    <citation type="submission" date="2019-01" db="EMBL/GenBank/DDBJ databases">
        <authorList>
            <person name="Chen W.-M."/>
        </authorList>
    </citation>
    <scope>NUCLEOTIDE SEQUENCE [LARGE SCALE GENOMIC DNA]</scope>
    <source>
        <strain evidence="7 8">CCP-18</strain>
    </source>
</reference>
<dbReference type="Gene3D" id="2.40.10.10">
    <property type="entry name" value="Trypsin-like serine proteases"/>
    <property type="match status" value="1"/>
</dbReference>
<dbReference type="GO" id="GO:0070009">
    <property type="term" value="F:serine-type aminopeptidase activity"/>
    <property type="evidence" value="ECO:0007669"/>
    <property type="project" value="UniProtKB-UniRule"/>
</dbReference>
<evidence type="ECO:0000256" key="1">
    <source>
        <dbReference type="ARBA" id="ARBA00010491"/>
    </source>
</evidence>